<gene>
    <name evidence="3" type="ORF">F989_02284</name>
</gene>
<feature type="compositionally biased region" description="Low complexity" evidence="1">
    <location>
        <begin position="235"/>
        <end position="247"/>
    </location>
</feature>
<evidence type="ECO:0000256" key="2">
    <source>
        <dbReference type="SAM" id="Phobius"/>
    </source>
</evidence>
<dbReference type="RefSeq" id="WP_004674539.1">
    <property type="nucleotide sequence ID" value="NZ_KB849217.1"/>
</dbReference>
<protein>
    <submittedName>
        <fullName evidence="3">Uncharacterized protein</fullName>
    </submittedName>
</protein>
<sequence>MKIKIDQEENTSNTLEALLKLERQQPMIKTRWILLPLIILLLMYAWQQQFFTAWVLIPFIWTVIVVNQALIARTRRDKLERIEQLKIDPIFWNKLKQQYPELSLKQRRLIELGFKDYLALHVMQKQAYAMPSHAVDALWHVMLQYPIQYQQLCEQTIGRMLNHSPYNGTTRPEEQVKQLFEAWKYSCMLHGYNPSNTMQLPRLFAVDQVLGWEHGQSFELAQMTKDFAKYMQDQSSSSSSCSSSCSSCGGGGD</sequence>
<keyword evidence="2" id="KW-0472">Membrane</keyword>
<dbReference type="EMBL" id="APOL01000038">
    <property type="protein sequence ID" value="ENU32832.1"/>
    <property type="molecule type" value="Genomic_DNA"/>
</dbReference>
<evidence type="ECO:0000313" key="4">
    <source>
        <dbReference type="Proteomes" id="UP000018426"/>
    </source>
</evidence>
<accession>N8RFE8</accession>
<feature type="region of interest" description="Disordered" evidence="1">
    <location>
        <begin position="234"/>
        <end position="253"/>
    </location>
</feature>
<evidence type="ECO:0000313" key="3">
    <source>
        <dbReference type="EMBL" id="ENU32832.1"/>
    </source>
</evidence>
<reference evidence="3 4" key="1">
    <citation type="submission" date="2013-02" db="EMBL/GenBank/DDBJ databases">
        <title>The Genome Sequence of Acinetobacter parvus NIPH 1103.</title>
        <authorList>
            <consortium name="The Broad Institute Genome Sequencing Platform"/>
            <consortium name="The Broad Institute Genome Sequencing Center for Infectious Disease"/>
            <person name="Cerqueira G."/>
            <person name="Feldgarden M."/>
            <person name="Courvalin P."/>
            <person name="Perichon B."/>
            <person name="Grillot-Courvalin C."/>
            <person name="Clermont D."/>
            <person name="Rocha E."/>
            <person name="Yoon E.-J."/>
            <person name="Nemec A."/>
            <person name="Walker B."/>
            <person name="Young S.K."/>
            <person name="Zeng Q."/>
            <person name="Gargeya S."/>
            <person name="Fitzgerald M."/>
            <person name="Haas B."/>
            <person name="Abouelleil A."/>
            <person name="Alvarado L."/>
            <person name="Arachchi H.M."/>
            <person name="Berlin A.M."/>
            <person name="Chapman S.B."/>
            <person name="Dewar J."/>
            <person name="Goldberg J."/>
            <person name="Griggs A."/>
            <person name="Gujja S."/>
            <person name="Hansen M."/>
            <person name="Howarth C."/>
            <person name="Imamovic A."/>
            <person name="Larimer J."/>
            <person name="McCowan C."/>
            <person name="Murphy C."/>
            <person name="Neiman D."/>
            <person name="Pearson M."/>
            <person name="Priest M."/>
            <person name="Roberts A."/>
            <person name="Saif S."/>
            <person name="Shea T."/>
            <person name="Sisk P."/>
            <person name="Sykes S."/>
            <person name="Wortman J."/>
            <person name="Nusbaum C."/>
            <person name="Birren B."/>
        </authorList>
    </citation>
    <scope>NUCLEOTIDE SEQUENCE [LARGE SCALE GENOMIC DNA]</scope>
    <source>
        <strain evidence="3 4">NIPH 1103</strain>
    </source>
</reference>
<keyword evidence="2" id="KW-0812">Transmembrane</keyword>
<feature type="transmembrane region" description="Helical" evidence="2">
    <location>
        <begin position="30"/>
        <end position="47"/>
    </location>
</feature>
<dbReference type="AlphaFoldDB" id="N8RFE8"/>
<evidence type="ECO:0000256" key="1">
    <source>
        <dbReference type="SAM" id="MobiDB-lite"/>
    </source>
</evidence>
<organism evidence="3 4">
    <name type="scientific">Acinetobacter parvus NIPH 1103</name>
    <dbReference type="NCBI Taxonomy" id="1217671"/>
    <lineage>
        <taxon>Bacteria</taxon>
        <taxon>Pseudomonadati</taxon>
        <taxon>Pseudomonadota</taxon>
        <taxon>Gammaproteobacteria</taxon>
        <taxon>Moraxellales</taxon>
        <taxon>Moraxellaceae</taxon>
        <taxon>Acinetobacter</taxon>
    </lineage>
</organism>
<dbReference type="HOGENOM" id="CLU_1064077_0_0_6"/>
<proteinExistence type="predicted"/>
<dbReference type="STRING" id="134533.GCA_001485085_01917"/>
<name>N8RFE8_9GAMM</name>
<feature type="transmembrane region" description="Helical" evidence="2">
    <location>
        <begin position="53"/>
        <end position="72"/>
    </location>
</feature>
<dbReference type="Proteomes" id="UP000018426">
    <property type="component" value="Unassembled WGS sequence"/>
</dbReference>
<keyword evidence="2" id="KW-1133">Transmembrane helix</keyword>
<comment type="caution">
    <text evidence="3">The sequence shown here is derived from an EMBL/GenBank/DDBJ whole genome shotgun (WGS) entry which is preliminary data.</text>
</comment>
<dbReference type="PATRIC" id="fig|1217671.3.peg.2249"/>